<protein>
    <submittedName>
        <fullName evidence="10">Gamma-D-glutamyl-(L)-meso-diaminopimelate peptidase I. Metallo peptidase. MEROPS family M14C</fullName>
    </submittedName>
</protein>
<dbReference type="InterPro" id="IPR000834">
    <property type="entry name" value="Peptidase_M14"/>
</dbReference>
<dbReference type="InterPro" id="IPR036779">
    <property type="entry name" value="LysM_dom_sf"/>
</dbReference>
<dbReference type="SUPFAM" id="SSF54106">
    <property type="entry name" value="LysM domain"/>
    <property type="match status" value="1"/>
</dbReference>
<dbReference type="GO" id="GO:0005615">
    <property type="term" value="C:extracellular space"/>
    <property type="evidence" value="ECO:0007669"/>
    <property type="project" value="TreeGrafter"/>
</dbReference>
<dbReference type="GO" id="GO:0006508">
    <property type="term" value="P:proteolysis"/>
    <property type="evidence" value="ECO:0007669"/>
    <property type="project" value="UniProtKB-KW"/>
</dbReference>
<evidence type="ECO:0000256" key="5">
    <source>
        <dbReference type="ARBA" id="ARBA00022833"/>
    </source>
</evidence>
<dbReference type="InterPro" id="IPR036365">
    <property type="entry name" value="PGBD-like_sf"/>
</dbReference>
<evidence type="ECO:0000256" key="4">
    <source>
        <dbReference type="ARBA" id="ARBA00022801"/>
    </source>
</evidence>
<reference evidence="11" key="1">
    <citation type="submission" date="2016-11" db="EMBL/GenBank/DDBJ databases">
        <authorList>
            <person name="Varghese N."/>
            <person name="Submissions S."/>
        </authorList>
    </citation>
    <scope>NUCLEOTIDE SEQUENCE [LARGE SCALE GENOMIC DNA]</scope>
    <source>
        <strain evidence="11">DSM 13643</strain>
    </source>
</reference>
<dbReference type="Gene3D" id="1.10.101.10">
    <property type="entry name" value="PGBD-like superfamily/PGBD"/>
    <property type="match status" value="1"/>
</dbReference>
<dbReference type="PROSITE" id="PS51782">
    <property type="entry name" value="LYSM"/>
    <property type="match status" value="1"/>
</dbReference>
<evidence type="ECO:0000259" key="8">
    <source>
        <dbReference type="PROSITE" id="PS51782"/>
    </source>
</evidence>
<dbReference type="GO" id="GO:0008270">
    <property type="term" value="F:zinc ion binding"/>
    <property type="evidence" value="ECO:0007669"/>
    <property type="project" value="InterPro"/>
</dbReference>
<dbReference type="Gene3D" id="3.10.350.10">
    <property type="entry name" value="LysM domain"/>
    <property type="match status" value="1"/>
</dbReference>
<evidence type="ECO:0000256" key="3">
    <source>
        <dbReference type="ARBA" id="ARBA00022670"/>
    </source>
</evidence>
<dbReference type="CDD" id="cd00118">
    <property type="entry name" value="LysM"/>
    <property type="match status" value="1"/>
</dbReference>
<evidence type="ECO:0000313" key="10">
    <source>
        <dbReference type="EMBL" id="SHH22542.1"/>
    </source>
</evidence>
<dbReference type="InterPro" id="IPR036366">
    <property type="entry name" value="PGBDSf"/>
</dbReference>
<organism evidence="10 11">
    <name type="scientific">Caloranaerobacter azorensis DSM 13643</name>
    <dbReference type="NCBI Taxonomy" id="1121264"/>
    <lineage>
        <taxon>Bacteria</taxon>
        <taxon>Bacillati</taxon>
        <taxon>Bacillota</taxon>
        <taxon>Tissierellia</taxon>
        <taxon>Tissierellales</taxon>
        <taxon>Thermohalobacteraceae</taxon>
        <taxon>Caloranaerobacter</taxon>
    </lineage>
</organism>
<keyword evidence="3" id="KW-0645">Protease</keyword>
<dbReference type="PRINTS" id="PR00765">
    <property type="entry name" value="CRBOXYPTASEA"/>
</dbReference>
<evidence type="ECO:0000259" key="9">
    <source>
        <dbReference type="PROSITE" id="PS52035"/>
    </source>
</evidence>
<dbReference type="CDD" id="cd06229">
    <property type="entry name" value="M14_Endopeptidase_I"/>
    <property type="match status" value="1"/>
</dbReference>
<evidence type="ECO:0000256" key="1">
    <source>
        <dbReference type="ARBA" id="ARBA00001947"/>
    </source>
</evidence>
<comment type="cofactor">
    <cofactor evidence="1">
        <name>Zn(2+)</name>
        <dbReference type="ChEBI" id="CHEBI:29105"/>
    </cofactor>
</comment>
<dbReference type="Proteomes" id="UP000183967">
    <property type="component" value="Unassembled WGS sequence"/>
</dbReference>
<dbReference type="RefSeq" id="WP_073194540.1">
    <property type="nucleotide sequence ID" value="NZ_FQXO01000005.1"/>
</dbReference>
<dbReference type="Pfam" id="PF01476">
    <property type="entry name" value="LysM"/>
    <property type="match status" value="1"/>
</dbReference>
<evidence type="ECO:0000256" key="7">
    <source>
        <dbReference type="PROSITE-ProRule" id="PRU01379"/>
    </source>
</evidence>
<feature type="domain" description="LysM" evidence="8">
    <location>
        <begin position="73"/>
        <end position="117"/>
    </location>
</feature>
<dbReference type="PANTHER" id="PTHR11705">
    <property type="entry name" value="PROTEASE FAMILY M14 CARBOXYPEPTIDASE A,B"/>
    <property type="match status" value="1"/>
</dbReference>
<dbReference type="AlphaFoldDB" id="A0A1M5R8C5"/>
<dbReference type="PANTHER" id="PTHR11705:SF143">
    <property type="entry name" value="SLL0236 PROTEIN"/>
    <property type="match status" value="1"/>
</dbReference>
<accession>A0A1M5R8C5</accession>
<dbReference type="SMART" id="SM00631">
    <property type="entry name" value="Zn_pept"/>
    <property type="match status" value="1"/>
</dbReference>
<dbReference type="SMART" id="SM00257">
    <property type="entry name" value="LysM"/>
    <property type="match status" value="1"/>
</dbReference>
<name>A0A1M5R8C5_9FIRM</name>
<dbReference type="Pfam" id="PF00246">
    <property type="entry name" value="Peptidase_M14"/>
    <property type="match status" value="1"/>
</dbReference>
<dbReference type="SUPFAM" id="SSF53187">
    <property type="entry name" value="Zn-dependent exopeptidases"/>
    <property type="match status" value="1"/>
</dbReference>
<dbReference type="Gene3D" id="3.40.630.10">
    <property type="entry name" value="Zn peptidases"/>
    <property type="match status" value="1"/>
</dbReference>
<proteinExistence type="inferred from homology"/>
<dbReference type="PROSITE" id="PS52035">
    <property type="entry name" value="PEPTIDASE_M14"/>
    <property type="match status" value="1"/>
</dbReference>
<dbReference type="GO" id="GO:0004181">
    <property type="term" value="F:metallocarboxypeptidase activity"/>
    <property type="evidence" value="ECO:0007669"/>
    <property type="project" value="InterPro"/>
</dbReference>
<keyword evidence="4" id="KW-0378">Hydrolase</keyword>
<gene>
    <name evidence="10" type="ORF">SAMN02745135_00111</name>
</gene>
<dbReference type="SUPFAM" id="SSF47090">
    <property type="entry name" value="PGBD-like"/>
    <property type="match status" value="1"/>
</dbReference>
<dbReference type="OrthoDB" id="9811296at2"/>
<dbReference type="InterPro" id="IPR034274">
    <property type="entry name" value="ENP1_M14_CPD"/>
</dbReference>
<keyword evidence="6" id="KW-0482">Metalloprotease</keyword>
<evidence type="ECO:0000256" key="2">
    <source>
        <dbReference type="ARBA" id="ARBA00005988"/>
    </source>
</evidence>
<keyword evidence="5" id="KW-0862">Zinc</keyword>
<feature type="active site" description="Proton donor/acceptor" evidence="7">
    <location>
        <position position="393"/>
    </location>
</feature>
<dbReference type="InterPro" id="IPR018392">
    <property type="entry name" value="LysM"/>
</dbReference>
<keyword evidence="11" id="KW-1185">Reference proteome</keyword>
<comment type="similarity">
    <text evidence="2 7">Belongs to the peptidase M14 family.</text>
</comment>
<dbReference type="EMBL" id="FQXO01000005">
    <property type="protein sequence ID" value="SHH22542.1"/>
    <property type="molecule type" value="Genomic_DNA"/>
</dbReference>
<feature type="domain" description="Peptidase M14" evidence="9">
    <location>
        <begin position="128"/>
        <end position="421"/>
    </location>
</feature>
<dbReference type="Pfam" id="PF01471">
    <property type="entry name" value="PG_binding_1"/>
    <property type="match status" value="1"/>
</dbReference>
<evidence type="ECO:0000256" key="6">
    <source>
        <dbReference type="ARBA" id="ARBA00023049"/>
    </source>
</evidence>
<evidence type="ECO:0000313" key="11">
    <source>
        <dbReference type="Proteomes" id="UP000183967"/>
    </source>
</evidence>
<dbReference type="InterPro" id="IPR002477">
    <property type="entry name" value="Peptidoglycan-bd-like"/>
</dbReference>
<sequence length="423" mass="48159">MKIIEFGTTGTEIMKIQAVLKKIGYYTGPINGIFDSNTKLAIKKLQKHRNLPITGAIDKATYYQIKRLILGYDYYIIQKGDTLFDIAEKYDTTINKIITANPHLVPYNLTIGEKIIVPYSIDVVDTNINYTYDILSDDIKGLLARYPFLQSGSIGISVLGRKLYYLKLGRGSNEVFYNAAHHSLEWITSPLLMKFIENFCKAYSENKYIKGYSIRKIFEKSSIYIVPMVNPDGIDLVLNGLDNNNPYYDDLIKWNKGSTDFSKTWQANIHGVDLNHNYDASWEESKKAEPLYGVYGPGPTRYSGPYPESEPESKSVANFTRKHNFRLVLAYHSQGEIIYWNYKNLAPAEALKIGKKLSEVSGYSLAEAYGIASYAGYKDWFIKEYRRPGYTIEVGRGKNPLPISQFDKIYADNEELLLLAAIV</sequence>